<feature type="transmembrane region" description="Helical" evidence="1">
    <location>
        <begin position="35"/>
        <end position="55"/>
    </location>
</feature>
<evidence type="ECO:0000259" key="2">
    <source>
        <dbReference type="Pfam" id="PF00892"/>
    </source>
</evidence>
<dbReference type="RefSeq" id="WP_182044058.1">
    <property type="nucleotide sequence ID" value="NZ_JACDZE010000004.1"/>
</dbReference>
<feature type="transmembrane region" description="Helical" evidence="1">
    <location>
        <begin position="178"/>
        <end position="199"/>
    </location>
</feature>
<protein>
    <submittedName>
        <fullName evidence="3">EamA family transporter</fullName>
    </submittedName>
</protein>
<comment type="caution">
    <text evidence="3">The sequence shown here is derived from an EMBL/GenBank/DDBJ whole genome shotgun (WGS) entry which is preliminary data.</text>
</comment>
<dbReference type="SUPFAM" id="SSF103481">
    <property type="entry name" value="Multidrug resistance efflux transporter EmrE"/>
    <property type="match status" value="2"/>
</dbReference>
<feature type="transmembrane region" description="Helical" evidence="1">
    <location>
        <begin position="76"/>
        <end position="95"/>
    </location>
</feature>
<proteinExistence type="predicted"/>
<evidence type="ECO:0000256" key="1">
    <source>
        <dbReference type="SAM" id="Phobius"/>
    </source>
</evidence>
<evidence type="ECO:0000313" key="3">
    <source>
        <dbReference type="EMBL" id="MBA5630461.1"/>
    </source>
</evidence>
<organism evidence="3 4">
    <name type="scientific">Moheibacter lacus</name>
    <dbReference type="NCBI Taxonomy" id="2745851"/>
    <lineage>
        <taxon>Bacteria</taxon>
        <taxon>Pseudomonadati</taxon>
        <taxon>Bacteroidota</taxon>
        <taxon>Flavobacteriia</taxon>
        <taxon>Flavobacteriales</taxon>
        <taxon>Weeksellaceae</taxon>
        <taxon>Moheibacter</taxon>
    </lineage>
</organism>
<feature type="transmembrane region" description="Helical" evidence="1">
    <location>
        <begin position="245"/>
        <end position="262"/>
    </location>
</feature>
<feature type="domain" description="EamA" evidence="2">
    <location>
        <begin position="5"/>
        <end position="148"/>
    </location>
</feature>
<feature type="transmembrane region" description="Helical" evidence="1">
    <location>
        <begin position="211"/>
        <end position="233"/>
    </location>
</feature>
<dbReference type="Pfam" id="PF00892">
    <property type="entry name" value="EamA"/>
    <property type="match status" value="2"/>
</dbReference>
<accession>A0A838ZU21</accession>
<feature type="transmembrane region" description="Helical" evidence="1">
    <location>
        <begin position="132"/>
        <end position="149"/>
    </location>
</feature>
<feature type="domain" description="EamA" evidence="2">
    <location>
        <begin position="155"/>
        <end position="285"/>
    </location>
</feature>
<evidence type="ECO:0000313" key="4">
    <source>
        <dbReference type="Proteomes" id="UP000552241"/>
    </source>
</evidence>
<dbReference type="GO" id="GO:0016020">
    <property type="term" value="C:membrane"/>
    <property type="evidence" value="ECO:0007669"/>
    <property type="project" value="InterPro"/>
</dbReference>
<feature type="transmembrane region" description="Helical" evidence="1">
    <location>
        <begin position="268"/>
        <end position="289"/>
    </location>
</feature>
<feature type="transmembrane region" description="Helical" evidence="1">
    <location>
        <begin position="155"/>
        <end position="171"/>
    </location>
</feature>
<dbReference type="EMBL" id="JACDZE010000004">
    <property type="protein sequence ID" value="MBA5630461.1"/>
    <property type="molecule type" value="Genomic_DNA"/>
</dbReference>
<keyword evidence="1" id="KW-1133">Transmembrane helix</keyword>
<feature type="transmembrane region" description="Helical" evidence="1">
    <location>
        <begin position="5"/>
        <end position="23"/>
    </location>
</feature>
<feature type="transmembrane region" description="Helical" evidence="1">
    <location>
        <begin position="107"/>
        <end position="125"/>
    </location>
</feature>
<keyword evidence="1" id="KW-0472">Membrane</keyword>
<dbReference type="Proteomes" id="UP000552241">
    <property type="component" value="Unassembled WGS sequence"/>
</dbReference>
<keyword evidence="4" id="KW-1185">Reference proteome</keyword>
<gene>
    <name evidence="3" type="ORF">HU137_11815</name>
</gene>
<dbReference type="AlphaFoldDB" id="A0A838ZU21"/>
<dbReference type="PANTHER" id="PTHR22911:SF137">
    <property type="entry name" value="SOLUTE CARRIER FAMILY 35 MEMBER G2-RELATED"/>
    <property type="match status" value="1"/>
</dbReference>
<name>A0A838ZU21_9FLAO</name>
<keyword evidence="1" id="KW-0812">Transmembrane</keyword>
<dbReference type="InterPro" id="IPR000620">
    <property type="entry name" value="EamA_dom"/>
</dbReference>
<sequence length="301" mass="34600">MNAKYYLAVMSAFIIWGLFSLPLKAIENYASLDILLSRVLMASVLILAISLLFRRKISLENLRIFKNLNPQNRRKLIFLNLVSSILLAINWYLFIYVMNRISVNATSLAYMLCPIITTVLAYIILKDRLSKVQWIAVLLSLMSCILLSIGHFMDVFYSFIIALSYAIYLILQKKNQQLDRFFTLTFQIVCGTIILLPLYSQQQELPEKGAYFYGIVFLIAGVFTILPMFLNVFSLNKLNSSTAGIFIYMNPVFSFLLALLYFKEEMDSVKIIAYSVVFFSVILFNLPLISQLIRPKKSLTN</sequence>
<dbReference type="InterPro" id="IPR037185">
    <property type="entry name" value="EmrE-like"/>
</dbReference>
<dbReference type="PANTHER" id="PTHR22911">
    <property type="entry name" value="ACYL-MALONYL CONDENSING ENZYME-RELATED"/>
    <property type="match status" value="1"/>
</dbReference>
<reference evidence="3 4" key="1">
    <citation type="submission" date="2020-07" db="EMBL/GenBank/DDBJ databases">
        <title>Moheibacter lacus sp. nov., a member of the family Flavobacteriaceae isolated from freshwater lake sediment.</title>
        <authorList>
            <person name="Liu Y."/>
        </authorList>
    </citation>
    <scope>NUCLEOTIDE SEQUENCE [LARGE SCALE GENOMIC DNA]</scope>
    <source>
        <strain evidence="3 4">BDHS18</strain>
    </source>
</reference>